<proteinExistence type="predicted"/>
<dbReference type="SUPFAM" id="SSF46689">
    <property type="entry name" value="Homeodomain-like"/>
    <property type="match status" value="1"/>
</dbReference>
<evidence type="ECO:0000259" key="3">
    <source>
        <dbReference type="PROSITE" id="PS50977"/>
    </source>
</evidence>
<dbReference type="RefSeq" id="WP_274259028.1">
    <property type="nucleotide sequence ID" value="NZ_CP117884.1"/>
</dbReference>
<dbReference type="EMBL" id="CP117884">
    <property type="protein sequence ID" value="WDF81928.1"/>
    <property type="molecule type" value="Genomic_DNA"/>
</dbReference>
<sequence>MDRKTKMIIDLNHAVLAHGFAKQSMNALAKLINVSRATLYLYFKNKEEIISAIVDRHLQFIAGNQPTHITSDTVGYVKLRLNTLLLLGARSPVFTRELAQQYPQLAIKLDSAYKQYEDAATKQFATLQKQHIIAPEFTTANLVRQDDILVTGVIRQILDERLPFETVAALLQDYFASTITGSVTPGLTVDFSDSMTFQDTILGELRATYYYA</sequence>
<gene>
    <name evidence="4" type="ORF">PQ472_08325</name>
</gene>
<dbReference type="InterPro" id="IPR023772">
    <property type="entry name" value="DNA-bd_HTH_TetR-type_CS"/>
</dbReference>
<dbReference type="PROSITE" id="PS01081">
    <property type="entry name" value="HTH_TETR_1"/>
    <property type="match status" value="1"/>
</dbReference>
<dbReference type="InterPro" id="IPR001647">
    <property type="entry name" value="HTH_TetR"/>
</dbReference>
<dbReference type="Gene3D" id="1.10.357.10">
    <property type="entry name" value="Tetracycline Repressor, domain 2"/>
    <property type="match status" value="1"/>
</dbReference>
<name>A0ABY7WP00_9LACO</name>
<evidence type="ECO:0000256" key="2">
    <source>
        <dbReference type="PROSITE-ProRule" id="PRU00335"/>
    </source>
</evidence>
<protein>
    <submittedName>
        <fullName evidence="4">TetR/AcrR family transcriptional regulator</fullName>
    </submittedName>
</protein>
<keyword evidence="5" id="KW-1185">Reference proteome</keyword>
<keyword evidence="1 2" id="KW-0238">DNA-binding</keyword>
<evidence type="ECO:0000313" key="4">
    <source>
        <dbReference type="EMBL" id="WDF81928.1"/>
    </source>
</evidence>
<organism evidence="4 5">
    <name type="scientific">Lacticaseibacillus pabuli</name>
    <dbReference type="NCBI Taxonomy" id="3025672"/>
    <lineage>
        <taxon>Bacteria</taxon>
        <taxon>Bacillati</taxon>
        <taxon>Bacillota</taxon>
        <taxon>Bacilli</taxon>
        <taxon>Lactobacillales</taxon>
        <taxon>Lactobacillaceae</taxon>
        <taxon>Lacticaseibacillus</taxon>
    </lineage>
</organism>
<feature type="DNA-binding region" description="H-T-H motif" evidence="2">
    <location>
        <begin position="24"/>
        <end position="43"/>
    </location>
</feature>
<evidence type="ECO:0000313" key="5">
    <source>
        <dbReference type="Proteomes" id="UP001220377"/>
    </source>
</evidence>
<dbReference type="PROSITE" id="PS50977">
    <property type="entry name" value="HTH_TETR_2"/>
    <property type="match status" value="1"/>
</dbReference>
<evidence type="ECO:0000256" key="1">
    <source>
        <dbReference type="ARBA" id="ARBA00023125"/>
    </source>
</evidence>
<dbReference type="InterPro" id="IPR009057">
    <property type="entry name" value="Homeodomain-like_sf"/>
</dbReference>
<feature type="domain" description="HTH tetR-type" evidence="3">
    <location>
        <begin position="1"/>
        <end position="61"/>
    </location>
</feature>
<dbReference type="Proteomes" id="UP001220377">
    <property type="component" value="Chromosome"/>
</dbReference>
<accession>A0ABY7WP00</accession>
<reference evidence="4 5" key="1">
    <citation type="submission" date="2023-02" db="EMBL/GenBank/DDBJ databases">
        <title>Genome sequence of Lacticaseibacillus sp. KACC 23028.</title>
        <authorList>
            <person name="Kim S."/>
            <person name="Heo J."/>
            <person name="Kwon S.-W."/>
        </authorList>
    </citation>
    <scope>NUCLEOTIDE SEQUENCE [LARGE SCALE GENOMIC DNA]</scope>
    <source>
        <strain evidence="4 5">KACC 23028</strain>
    </source>
</reference>
<dbReference type="Pfam" id="PF00440">
    <property type="entry name" value="TetR_N"/>
    <property type="match status" value="1"/>
</dbReference>